<keyword evidence="2" id="KW-1133">Transmembrane helix</keyword>
<feature type="coiled-coil region" evidence="1">
    <location>
        <begin position="56"/>
        <end position="83"/>
    </location>
</feature>
<keyword evidence="2" id="KW-0812">Transmembrane</keyword>
<dbReference type="AlphaFoldDB" id="A0A6C0HC32"/>
<organism evidence="3">
    <name type="scientific">viral metagenome</name>
    <dbReference type="NCBI Taxonomy" id="1070528"/>
    <lineage>
        <taxon>unclassified sequences</taxon>
        <taxon>metagenomes</taxon>
        <taxon>organismal metagenomes</taxon>
    </lineage>
</organism>
<dbReference type="InterPro" id="IPR043918">
    <property type="entry name" value="DUF5760"/>
</dbReference>
<proteinExistence type="predicted"/>
<reference evidence="3" key="1">
    <citation type="journal article" date="2020" name="Nature">
        <title>Giant virus diversity and host interactions through global metagenomics.</title>
        <authorList>
            <person name="Schulz F."/>
            <person name="Roux S."/>
            <person name="Paez-Espino D."/>
            <person name="Jungbluth S."/>
            <person name="Walsh D.A."/>
            <person name="Denef V.J."/>
            <person name="McMahon K.D."/>
            <person name="Konstantinidis K.T."/>
            <person name="Eloe-Fadrosh E.A."/>
            <person name="Kyrpides N.C."/>
            <person name="Woyke T."/>
        </authorList>
    </citation>
    <scope>NUCLEOTIDE SEQUENCE</scope>
    <source>
        <strain evidence="3">GVMAG-M-3300023179-91</strain>
    </source>
</reference>
<protein>
    <submittedName>
        <fullName evidence="3">Uncharacterized protein</fullName>
    </submittedName>
</protein>
<accession>A0A6C0HC32</accession>
<evidence type="ECO:0000313" key="3">
    <source>
        <dbReference type="EMBL" id="QHT78148.1"/>
    </source>
</evidence>
<evidence type="ECO:0000256" key="1">
    <source>
        <dbReference type="SAM" id="Coils"/>
    </source>
</evidence>
<dbReference type="Pfam" id="PF19064">
    <property type="entry name" value="DUF5760"/>
    <property type="match status" value="1"/>
</dbReference>
<keyword evidence="2" id="KW-0472">Membrane</keyword>
<sequence>MCIIKLKISQHLYVLNIIFIFFVLIFKIYDNFLSKLYKLMSFEQQIQQWVSIDNKIRLLNDQIKELREKKTKLSDNLNDYAKENNLSNATIQISDGKLKFASTKVQSPLTFKYLEKSLGEIIKNENQVKQIVEYIKSKREVKVVSEIKRFSNN</sequence>
<feature type="transmembrane region" description="Helical" evidence="2">
    <location>
        <begin position="12"/>
        <end position="29"/>
    </location>
</feature>
<keyword evidence="1" id="KW-0175">Coiled coil</keyword>
<dbReference type="EMBL" id="MN739929">
    <property type="protein sequence ID" value="QHT78148.1"/>
    <property type="molecule type" value="Genomic_DNA"/>
</dbReference>
<evidence type="ECO:0000256" key="2">
    <source>
        <dbReference type="SAM" id="Phobius"/>
    </source>
</evidence>
<name>A0A6C0HC32_9ZZZZ</name>